<protein>
    <submittedName>
        <fullName evidence="2">GIY-YIG endonuclease</fullName>
    </submittedName>
    <submittedName>
        <fullName evidence="3">GIY-YIG homing endonuclease</fullName>
    </submittedName>
</protein>
<keyword evidence="2" id="KW-0496">Mitochondrion</keyword>
<evidence type="ECO:0000313" key="5">
    <source>
        <dbReference type="EMBL" id="QID02875.1"/>
    </source>
</evidence>
<dbReference type="EMBL" id="MN977365">
    <property type="protein sequence ID" value="QID02833.1"/>
    <property type="molecule type" value="Genomic_DNA"/>
</dbReference>
<dbReference type="PROSITE" id="PS50164">
    <property type="entry name" value="GIY_YIG"/>
    <property type="match status" value="1"/>
</dbReference>
<feature type="domain" description="GIY-YIG" evidence="1">
    <location>
        <begin position="60"/>
        <end position="174"/>
    </location>
</feature>
<dbReference type="SUPFAM" id="SSF82771">
    <property type="entry name" value="GIY-YIG endonuclease"/>
    <property type="match status" value="1"/>
</dbReference>
<geneLocation type="mitochondrion" evidence="2"/>
<reference evidence="3" key="3">
    <citation type="submission" date="2020-01" db="EMBL/GenBank/DDBJ databases">
        <authorList>
            <person name="Fang M.L."/>
            <person name="Zhang Y."/>
        </authorList>
    </citation>
    <scope>NUCLEOTIDE SEQUENCE</scope>
    <source>
        <strain evidence="3">YMF1.02765</strain>
        <strain evidence="4">YMF1.02775</strain>
        <strain evidence="5">YMF1.03037</strain>
    </source>
</reference>
<accession>A0A481ZJA2</accession>
<keyword evidence="2" id="KW-0540">Nuclease</keyword>
<evidence type="ECO:0000259" key="1">
    <source>
        <dbReference type="PROSITE" id="PS50164"/>
    </source>
</evidence>
<dbReference type="EMBL" id="MN977364">
    <property type="protein sequence ID" value="QID02765.1"/>
    <property type="molecule type" value="Genomic_DNA"/>
</dbReference>
<evidence type="ECO:0000313" key="4">
    <source>
        <dbReference type="EMBL" id="QID02833.1"/>
    </source>
</evidence>
<dbReference type="EMBL" id="MN977366">
    <property type="protein sequence ID" value="QID02875.1"/>
    <property type="molecule type" value="Genomic_DNA"/>
</dbReference>
<organism evidence="2">
    <name type="scientific">Orbilia oligospora</name>
    <name type="common">Nematode-trapping fungus</name>
    <name type="synonym">Arthrobotrys oligospora</name>
    <dbReference type="NCBI Taxonomy" id="2813651"/>
    <lineage>
        <taxon>Eukaryota</taxon>
        <taxon>Fungi</taxon>
        <taxon>Dikarya</taxon>
        <taxon>Ascomycota</taxon>
        <taxon>Pezizomycotina</taxon>
        <taxon>Orbiliomycetes</taxon>
        <taxon>Orbiliales</taxon>
        <taxon>Orbiliaceae</taxon>
        <taxon>Orbilia</taxon>
    </lineage>
</organism>
<dbReference type="RefSeq" id="YP_009568379.1">
    <property type="nucleotide sequence ID" value="NC_041246.1"/>
</dbReference>
<reference evidence="2" key="2">
    <citation type="submission" date="2019-02" db="EMBL/GenBank/DDBJ databases">
        <authorList>
            <person name="Jiang L.L."/>
            <person name="Zhang Y."/>
        </authorList>
    </citation>
    <scope>NUCLEOTIDE SEQUENCE</scope>
</reference>
<reference evidence="2" key="1">
    <citation type="journal article" date="2018" name="Mitochondrial DNA Part B Resour">
        <title>The complete mitochondrial genomes of the nematode-trapping fungus Arthrobotrys oligospora.</title>
        <authorList>
            <person name="Jiang L."/>
            <person name="Zhang Y."/>
            <person name="Xu J."/>
            <person name="Zhang K.-Q."/>
            <person name="Zhang Y."/>
        </authorList>
    </citation>
    <scope>NUCLEOTIDE SEQUENCE</scope>
</reference>
<dbReference type="AlphaFoldDB" id="A0A481ZJA2"/>
<dbReference type="InterPro" id="IPR003647">
    <property type="entry name" value="Intron_nuc_1_rpt"/>
</dbReference>
<gene>
    <name evidence="2" type="primary">orf26</name>
    <name evidence="3" type="synonym">orf440</name>
</gene>
<name>A0A481ZJA2_ORBOL</name>
<dbReference type="SMART" id="SM00497">
    <property type="entry name" value="IENR1"/>
    <property type="match status" value="2"/>
</dbReference>
<dbReference type="GeneID" id="39411662"/>
<evidence type="ECO:0000313" key="3">
    <source>
        <dbReference type="EMBL" id="QID02765.1"/>
    </source>
</evidence>
<dbReference type="Pfam" id="PF01541">
    <property type="entry name" value="GIY-YIG"/>
    <property type="match status" value="1"/>
</dbReference>
<dbReference type="InterPro" id="IPR000305">
    <property type="entry name" value="GIY-YIG_endonuc"/>
</dbReference>
<keyword evidence="2" id="KW-0378">Hydrolase</keyword>
<dbReference type="EMBL" id="MK571436">
    <property type="protein sequence ID" value="QBL02010.1"/>
    <property type="molecule type" value="Genomic_DNA"/>
</dbReference>
<proteinExistence type="predicted"/>
<dbReference type="SMART" id="SM00465">
    <property type="entry name" value="GIYc"/>
    <property type="match status" value="1"/>
</dbReference>
<dbReference type="Gene3D" id="3.40.1440.10">
    <property type="entry name" value="GIY-YIG endonuclease"/>
    <property type="match status" value="1"/>
</dbReference>
<evidence type="ECO:0000313" key="2">
    <source>
        <dbReference type="EMBL" id="QBL02010.1"/>
    </source>
</evidence>
<dbReference type="InterPro" id="IPR035901">
    <property type="entry name" value="GIY-YIG_endonuc_sf"/>
</dbReference>
<dbReference type="GO" id="GO:0004519">
    <property type="term" value="F:endonuclease activity"/>
    <property type="evidence" value="ECO:0007669"/>
    <property type="project" value="UniProtKB-KW"/>
</dbReference>
<keyword evidence="2" id="KW-0255">Endonuclease</keyword>
<sequence length="440" mass="50976">MYESLLDTDPVKLYIKNNCDHLLSLEFSIDVFTSDKILTEYKDYYVKSSDRKNHPSTYTNKSGVYIFTCTDTGFQYVGSAICLNKRFKSHLINSVRVERGGNNPLYSAVQKLGWDRFIWKPVFITDNHMIKFLENNPGVELGYNSLYILRSFTQFEARSIEQAFLTKLRPMLNGMYKVIFPFVNWQKDNENYTDNDSVKLTVESKDRELNLTFPSKNRAAVSLGIPNTTLNRYINLQNFPVYSPILDRKIFLIDRTKPLSSDRPKFEDYKSISPISDVDLYALDKGKLFALNLDKETLYGIYDNPSHAALTLDNKSDNKYIRRYINLERPVIVGSNKDSVYFVMNPDWKNDIIRRIADRPGGRKKSSLSKSIVLVDVKNNTSLLFETVSDLIAFIGKKAVTDTGFVKKYMNPRKLYKGQYEFYYENEFKGTITGKGPRRK</sequence>